<dbReference type="Proteomes" id="UP001186974">
    <property type="component" value="Unassembled WGS sequence"/>
</dbReference>
<organism evidence="1 2">
    <name type="scientific">Coniosporium uncinatum</name>
    <dbReference type="NCBI Taxonomy" id="93489"/>
    <lineage>
        <taxon>Eukaryota</taxon>
        <taxon>Fungi</taxon>
        <taxon>Dikarya</taxon>
        <taxon>Ascomycota</taxon>
        <taxon>Pezizomycotina</taxon>
        <taxon>Dothideomycetes</taxon>
        <taxon>Dothideomycetes incertae sedis</taxon>
        <taxon>Coniosporium</taxon>
    </lineage>
</organism>
<evidence type="ECO:0000313" key="1">
    <source>
        <dbReference type="EMBL" id="KAK3081467.1"/>
    </source>
</evidence>
<reference evidence="1" key="1">
    <citation type="submission" date="2024-09" db="EMBL/GenBank/DDBJ databases">
        <title>Black Yeasts Isolated from many extreme environments.</title>
        <authorList>
            <person name="Coleine C."/>
            <person name="Stajich J.E."/>
            <person name="Selbmann L."/>
        </authorList>
    </citation>
    <scope>NUCLEOTIDE SEQUENCE</scope>
    <source>
        <strain evidence="1">CCFEE 5737</strain>
    </source>
</reference>
<sequence length="453" mass="50040">MGWDTYNAYGLDYNETVLKVNSQLLVDLGFRDLGYNVIILDDNMQLRQRDAKGNLQENKKNFPSGLKNISNDFHAAGLKFGVYSSAGRYTCGQVAGGLDHEVADATWWAGLGADYLKYDNCYNEGRSGTPKISYDRYAVMSKALRDTGRNITFSLCNWGDDKPWEWGGDIANSGRISGDIYDSFSRSAPQCPCGPDEYYCQLPGGGCSVMNILGKAANIAWKSQKGYWNDLDMLEVGNGGMTYDEYKTHFSMWAGVKSPLIMGNKLNKLSPQDYAILINPAVLALSQDSDGSAMVRRRRQSVDDKDEYGFGEVQVWQCGLSGGDQAVAFLNGGNNTRTITSDLIEIFGGIPTEDKAAKAWRVYDLWGDATVMSNAEAGRILNGTLLPAQASRYFNRTEMSFEEAIDRNMTSVMGTYVNTVGAFGSISAEVPRHGTALLRLRPVKSQMRKRDEL</sequence>
<name>A0ACC3DXT5_9PEZI</name>
<evidence type="ECO:0000313" key="2">
    <source>
        <dbReference type="Proteomes" id="UP001186974"/>
    </source>
</evidence>
<gene>
    <name evidence="1" type="ORF">LTS18_006415</name>
</gene>
<protein>
    <submittedName>
        <fullName evidence="1">Uncharacterized protein</fullName>
    </submittedName>
</protein>
<comment type="caution">
    <text evidence="1">The sequence shown here is derived from an EMBL/GenBank/DDBJ whole genome shotgun (WGS) entry which is preliminary data.</text>
</comment>
<proteinExistence type="predicted"/>
<accession>A0ACC3DXT5</accession>
<keyword evidence="2" id="KW-1185">Reference proteome</keyword>
<dbReference type="EMBL" id="JAWDJW010000155">
    <property type="protein sequence ID" value="KAK3081467.1"/>
    <property type="molecule type" value="Genomic_DNA"/>
</dbReference>